<organism evidence="1 2">
    <name type="scientific">Bifidobacterium bifidum LMG 13195</name>
    <dbReference type="NCBI Taxonomy" id="1207542"/>
    <lineage>
        <taxon>Bacteria</taxon>
        <taxon>Bacillati</taxon>
        <taxon>Actinomycetota</taxon>
        <taxon>Actinomycetes</taxon>
        <taxon>Bifidobacteriales</taxon>
        <taxon>Bifidobacteriaceae</taxon>
        <taxon>Bifidobacterium</taxon>
    </lineage>
</organism>
<evidence type="ECO:0000313" key="1">
    <source>
        <dbReference type="EMBL" id="BBA48985.1"/>
    </source>
</evidence>
<name>A0A286TFZ3_BIFBI</name>
<reference evidence="1 2" key="1">
    <citation type="journal article" date="2017" name="Biosci. Biotechnol. Biochem.">
        <title>Identification and characterization of a sulfoglycosidase from Bifidobacterium bifidum implicated in mucin glycan utilization.</title>
        <authorList>
            <person name="Katoh T."/>
            <person name="Maeshibu T."/>
            <person name="Kikkawa K."/>
            <person name="Gotoh A."/>
            <person name="Tomabechi Y."/>
            <person name="Nakamura M."/>
            <person name="Liao W.-H."/>
            <person name="Yamaguchi M."/>
            <person name="Ashida H."/>
            <person name="Yamamoto K."/>
            <person name="Katayama T."/>
        </authorList>
    </citation>
    <scope>NUCLEOTIDE SEQUENCE [LARGE SCALE GENOMIC DNA]</scope>
    <source>
        <strain evidence="1 2">JCM 7004</strain>
    </source>
</reference>
<dbReference type="AlphaFoldDB" id="A0A286TFZ3"/>
<dbReference type="EMBL" id="AP018131">
    <property type="protein sequence ID" value="BBA48985.1"/>
    <property type="molecule type" value="Genomic_DNA"/>
</dbReference>
<protein>
    <submittedName>
        <fullName evidence="1">Uncharacterized protein</fullName>
    </submittedName>
</protein>
<sequence length="78" mass="8478">MGVVYTLNVLLGANRQGTLPIVEPIGVVSPPTTKMPDNASRIRDDLYARGHASGLKDGELETIWRSVNRQLGGHHAQM</sequence>
<proteinExistence type="predicted"/>
<accession>A0A286TFZ3</accession>
<gene>
    <name evidence="1" type="ORF">BBJK_02957</name>
</gene>
<dbReference type="Proteomes" id="UP000262177">
    <property type="component" value="Chromosome"/>
</dbReference>
<evidence type="ECO:0000313" key="2">
    <source>
        <dbReference type="Proteomes" id="UP000262177"/>
    </source>
</evidence>